<gene>
    <name evidence="7" type="ORF">PCOR1329_LOCUS27797</name>
</gene>
<dbReference type="SUPFAM" id="SSF144091">
    <property type="entry name" value="Rhomboid-like"/>
    <property type="match status" value="1"/>
</dbReference>
<keyword evidence="4 6" id="KW-0472">Membrane</keyword>
<keyword evidence="8" id="KW-1185">Reference proteome</keyword>
<feature type="transmembrane region" description="Helical" evidence="6">
    <location>
        <begin position="1119"/>
        <end position="1142"/>
    </location>
</feature>
<feature type="compositionally biased region" description="Low complexity" evidence="5">
    <location>
        <begin position="708"/>
        <end position="725"/>
    </location>
</feature>
<name>A0ABN9S9N7_9DINO</name>
<feature type="compositionally biased region" description="Basic and acidic residues" evidence="5">
    <location>
        <begin position="834"/>
        <end position="856"/>
    </location>
</feature>
<reference evidence="7" key="1">
    <citation type="submission" date="2023-10" db="EMBL/GenBank/DDBJ databases">
        <authorList>
            <person name="Chen Y."/>
            <person name="Shah S."/>
            <person name="Dougan E. K."/>
            <person name="Thang M."/>
            <person name="Chan C."/>
        </authorList>
    </citation>
    <scope>NUCLEOTIDE SEQUENCE [LARGE SCALE GENOMIC DNA]</scope>
</reference>
<feature type="region of interest" description="Disordered" evidence="5">
    <location>
        <begin position="772"/>
        <end position="864"/>
    </location>
</feature>
<feature type="region of interest" description="Disordered" evidence="5">
    <location>
        <begin position="693"/>
        <end position="733"/>
    </location>
</feature>
<keyword evidence="2 6" id="KW-0812">Transmembrane</keyword>
<evidence type="ECO:0000256" key="5">
    <source>
        <dbReference type="SAM" id="MobiDB-lite"/>
    </source>
</evidence>
<feature type="transmembrane region" description="Helical" evidence="6">
    <location>
        <begin position="135"/>
        <end position="153"/>
    </location>
</feature>
<keyword evidence="3 6" id="KW-1133">Transmembrane helix</keyword>
<feature type="transmembrane region" description="Helical" evidence="6">
    <location>
        <begin position="1154"/>
        <end position="1179"/>
    </location>
</feature>
<dbReference type="Gene3D" id="1.20.1540.10">
    <property type="entry name" value="Rhomboid-like"/>
    <property type="match status" value="1"/>
</dbReference>
<evidence type="ECO:0000313" key="7">
    <source>
        <dbReference type="EMBL" id="CAK0828613.1"/>
    </source>
</evidence>
<proteinExistence type="predicted"/>
<protein>
    <submittedName>
        <fullName evidence="7">Uncharacterized protein</fullName>
    </submittedName>
</protein>
<dbReference type="Gene3D" id="1.20.120.350">
    <property type="entry name" value="Voltage-gated potassium channels. Chain C"/>
    <property type="match status" value="1"/>
</dbReference>
<feature type="transmembrane region" description="Helical" evidence="6">
    <location>
        <begin position="165"/>
        <end position="182"/>
    </location>
</feature>
<evidence type="ECO:0000256" key="3">
    <source>
        <dbReference type="ARBA" id="ARBA00022989"/>
    </source>
</evidence>
<comment type="subcellular location">
    <subcellularLocation>
        <location evidence="1">Membrane</location>
        <topology evidence="1">Multi-pass membrane protein</topology>
    </subcellularLocation>
</comment>
<sequence>MVVFVGCLVLRRVEEFTGGAVPWTRIAPVYGPALKRGEVWRFFTFTFFHMQFMDLFHNFLTLLDTLDVEGTPAIVLGDGSNLKCGVGAKQNFMCYPSIGMGSYHTLCVAIISAAMGAMSYTWLNFRGVTTGSTALGFGLSGSIVALYGLYAGAELDQATTVQRSFQDWVWLRLIFVAFHIAMEFIRGLSQKDAAGLFAHTTSFVSGFAYVLYFLPPMGDGTLLPSDRPYIVPCAYDIHGEDANYATDVVPECVRLFSQAYEYTIPDAQAKALYLFAGAVAMTVANTFFSVSSSDAVLLAGSEVSAICCTRRQQSGQSPAGGSNMEGKGIVLWCNVEGVEKLPAAVAGAGALHVEVRYLDADPRGDLDRAPLVSARTRNETGGPVVQWREPLFLPVKFAKAAHIQLVLRRAEGGAALGHAALTMPQALRYGRGRDHSRKTLKLKAVGEGASGVLVHVSFKSFEVAELEEMRARLKVEIANTGLQRREVDHYLSALQRAGVDEREARANAAEIIEDTEELDGKITDLQMSMHAGFAEASAIQKKMAGAFDLRTSKIEQDKLEAQMLQVDGAGDGTADPPSLAKQMQENILGLKKSLRDISRWERPSLFLRKLSPNALLVNGRPAQAQEASELEARRRLPRAVGGSFCGRDNATPFLAFVVLLRDAAAVTAKVRYDRHVEANAAAAAKLEGNPGATRPRVLSAPTLPGCVPRRGAAPEALRGAARGPAGAEGTGGLLAEHAGWPEAVAEGIAGGTHHVEDIRKWLSAALKEDRAGAARGGARGHGARHGEAAGAAARPARPPGRGPPGRRTGVARRPRRGGPVLGRRGRHPRSRAREHRDRGGGQAPQRREGPRPRAREPGGGGGEQARADVLLHELWARPEPRRSAHLWATWAQQTRDLSLFSADSSEAPLVSASWCRHVLGLVTSEFSEMLFSTLIVLNVLIVVAEAQYQGIESGYQLGVPGSDRPAEETWPGARAVFDFCDFAFGAIFTLEIALKILALGRRYLKDRSVELLGPGHHRVLGVGEGVQLHPPVQAQDGPHVPPSAASSSVLEAQQVRSGVRVCLPHHGVHAESSLSALAWTILFFFSAELVLALVLNLVLEDPGYYLDEDKPEASRLETFALFGSSTKALLTMFEMLFGNWYGITRFLSEEISEWYIAIGLIHQLFLGFCMIEVIAGVLIHETFKVADNDNSIIINEFNRSQSAFTAKMEDLSGLPT</sequence>
<dbReference type="EMBL" id="CAUYUJ010010114">
    <property type="protein sequence ID" value="CAK0828613.1"/>
    <property type="molecule type" value="Genomic_DNA"/>
</dbReference>
<dbReference type="Proteomes" id="UP001189429">
    <property type="component" value="Unassembled WGS sequence"/>
</dbReference>
<evidence type="ECO:0000256" key="4">
    <source>
        <dbReference type="ARBA" id="ARBA00023136"/>
    </source>
</evidence>
<evidence type="ECO:0000256" key="6">
    <source>
        <dbReference type="SAM" id="Phobius"/>
    </source>
</evidence>
<feature type="transmembrane region" description="Helical" evidence="6">
    <location>
        <begin position="103"/>
        <end position="123"/>
    </location>
</feature>
<feature type="transmembrane region" description="Helical" evidence="6">
    <location>
        <begin position="194"/>
        <end position="214"/>
    </location>
</feature>
<evidence type="ECO:0000256" key="1">
    <source>
        <dbReference type="ARBA" id="ARBA00004141"/>
    </source>
</evidence>
<evidence type="ECO:0000313" key="8">
    <source>
        <dbReference type="Proteomes" id="UP001189429"/>
    </source>
</evidence>
<dbReference type="InterPro" id="IPR035952">
    <property type="entry name" value="Rhomboid-like_sf"/>
</dbReference>
<feature type="compositionally biased region" description="Basic residues" evidence="5">
    <location>
        <begin position="823"/>
        <end position="833"/>
    </location>
</feature>
<accession>A0ABN9S9N7</accession>
<dbReference type="InterPro" id="IPR027359">
    <property type="entry name" value="Volt_channel_dom_sf"/>
</dbReference>
<feature type="transmembrane region" description="Helical" evidence="6">
    <location>
        <begin position="1076"/>
        <end position="1099"/>
    </location>
</feature>
<comment type="caution">
    <text evidence="7">The sequence shown here is derived from an EMBL/GenBank/DDBJ whole genome shotgun (WGS) entry which is preliminary data.</text>
</comment>
<evidence type="ECO:0000256" key="2">
    <source>
        <dbReference type="ARBA" id="ARBA00022692"/>
    </source>
</evidence>
<organism evidence="7 8">
    <name type="scientific">Prorocentrum cordatum</name>
    <dbReference type="NCBI Taxonomy" id="2364126"/>
    <lineage>
        <taxon>Eukaryota</taxon>
        <taxon>Sar</taxon>
        <taxon>Alveolata</taxon>
        <taxon>Dinophyceae</taxon>
        <taxon>Prorocentrales</taxon>
        <taxon>Prorocentraceae</taxon>
        <taxon>Prorocentrum</taxon>
    </lineage>
</organism>